<evidence type="ECO:0000313" key="2">
    <source>
        <dbReference type="EMBL" id="NEZ58216.1"/>
    </source>
</evidence>
<accession>A0A6M0RPW3</accession>
<evidence type="ECO:0000313" key="3">
    <source>
        <dbReference type="Proteomes" id="UP000481033"/>
    </source>
</evidence>
<dbReference type="Proteomes" id="UP000481033">
    <property type="component" value="Unassembled WGS sequence"/>
</dbReference>
<dbReference type="Gene3D" id="3.10.180.10">
    <property type="entry name" value="2,3-Dihydroxybiphenyl 1,2-Dioxygenase, domain 1"/>
    <property type="match status" value="1"/>
</dbReference>
<proteinExistence type="predicted"/>
<dbReference type="InterPro" id="IPR029068">
    <property type="entry name" value="Glyas_Bleomycin-R_OHBP_Dase"/>
</dbReference>
<comment type="caution">
    <text evidence="2">The sequence shown here is derived from an EMBL/GenBank/DDBJ whole genome shotgun (WGS) entry which is preliminary data.</text>
</comment>
<keyword evidence="3" id="KW-1185">Reference proteome</keyword>
<dbReference type="PANTHER" id="PTHR39434">
    <property type="match status" value="1"/>
</dbReference>
<dbReference type="RefSeq" id="WP_163700619.1">
    <property type="nucleotide sequence ID" value="NZ_QXHD01000004.1"/>
</dbReference>
<gene>
    <name evidence="2" type="ORF">DXZ20_21735</name>
</gene>
<feature type="domain" description="VOC" evidence="1">
    <location>
        <begin position="3"/>
        <end position="123"/>
    </location>
</feature>
<dbReference type="Pfam" id="PF00903">
    <property type="entry name" value="Glyoxalase"/>
    <property type="match status" value="1"/>
</dbReference>
<dbReference type="PANTHER" id="PTHR39434:SF1">
    <property type="entry name" value="VOC DOMAIN-CONTAINING PROTEIN"/>
    <property type="match status" value="1"/>
</dbReference>
<name>A0A6M0RPW3_9CYAN</name>
<dbReference type="InterPro" id="IPR037523">
    <property type="entry name" value="VOC_core"/>
</dbReference>
<dbReference type="EMBL" id="QXHD01000004">
    <property type="protein sequence ID" value="NEZ58216.1"/>
    <property type="molecule type" value="Genomic_DNA"/>
</dbReference>
<reference evidence="2 3" key="1">
    <citation type="journal article" date="2020" name="Microb. Ecol.">
        <title>Ecogenomics of the Marine Benthic Filamentous Cyanobacterium Adonisia.</title>
        <authorList>
            <person name="Walter J.M."/>
            <person name="Coutinho F.H."/>
            <person name="Leomil L."/>
            <person name="Hargreaves P.I."/>
            <person name="Campeao M.E."/>
            <person name="Vieira V.V."/>
            <person name="Silva B.S."/>
            <person name="Fistarol G.O."/>
            <person name="Salomon P.S."/>
            <person name="Sawabe T."/>
            <person name="Mino S."/>
            <person name="Hosokawa M."/>
            <person name="Miyashita H."/>
            <person name="Maruyama F."/>
            <person name="van Verk M.C."/>
            <person name="Dutilh B.E."/>
            <person name="Thompson C.C."/>
            <person name="Thompson F.L."/>
        </authorList>
    </citation>
    <scope>NUCLEOTIDE SEQUENCE [LARGE SCALE GENOMIC DNA]</scope>
    <source>
        <strain evidence="2 3">CCMR0081</strain>
    </source>
</reference>
<dbReference type="PROSITE" id="PS51819">
    <property type="entry name" value="VOC"/>
    <property type="match status" value="1"/>
</dbReference>
<dbReference type="AlphaFoldDB" id="A0A6M0RPW3"/>
<protein>
    <submittedName>
        <fullName evidence="2">Glyoxalase</fullName>
    </submittedName>
</protein>
<dbReference type="SUPFAM" id="SSF54593">
    <property type="entry name" value="Glyoxalase/Bleomycin resistance protein/Dihydroxybiphenyl dioxygenase"/>
    <property type="match status" value="1"/>
</dbReference>
<sequence length="144" mass="16510">MANLFHLAFPVSNILDTKRFYVDGLGCQPGRESPSALIMNFQGHQLVAHVTRDQLSDQGSIYPRHFGLVFDTEADWEALAERAKVQNLPFYQQPKCRFRGTPLEHRTFFLEDPFHNLLEFKYYCHPSAIFGESHHAQVGEVAMA</sequence>
<dbReference type="InterPro" id="IPR004360">
    <property type="entry name" value="Glyas_Fos-R_dOase_dom"/>
</dbReference>
<organism evidence="2 3">
    <name type="scientific">Adonisia turfae CCMR0081</name>
    <dbReference type="NCBI Taxonomy" id="2292702"/>
    <lineage>
        <taxon>Bacteria</taxon>
        <taxon>Bacillati</taxon>
        <taxon>Cyanobacteriota</taxon>
        <taxon>Adonisia</taxon>
        <taxon>Adonisia turfae</taxon>
    </lineage>
</organism>
<evidence type="ECO:0000259" key="1">
    <source>
        <dbReference type="PROSITE" id="PS51819"/>
    </source>
</evidence>